<dbReference type="InterPro" id="IPR004771">
    <property type="entry name" value="K/H_exchanger"/>
</dbReference>
<dbReference type="Pfam" id="PF00999">
    <property type="entry name" value="Na_H_Exchanger"/>
    <property type="match status" value="1"/>
</dbReference>
<dbReference type="SUPFAM" id="SSF51735">
    <property type="entry name" value="NAD(P)-binding Rossmann-fold domains"/>
    <property type="match status" value="1"/>
</dbReference>
<dbReference type="GO" id="GO:0006813">
    <property type="term" value="P:potassium ion transport"/>
    <property type="evidence" value="ECO:0007669"/>
    <property type="project" value="UniProtKB-KW"/>
</dbReference>
<feature type="transmembrane region" description="Helical" evidence="12">
    <location>
        <begin position="301"/>
        <end position="323"/>
    </location>
</feature>
<dbReference type="NCBIfam" id="TIGR00932">
    <property type="entry name" value="2a37"/>
    <property type="match status" value="1"/>
</dbReference>
<feature type="transmembrane region" description="Helical" evidence="12">
    <location>
        <begin position="116"/>
        <end position="135"/>
    </location>
</feature>
<dbReference type="PANTHER" id="PTHR46157:SF8">
    <property type="entry name" value="GLUTATHIONE-REGULATED POTASSIUM-EFFLUX SYSTEM PROTEIN"/>
    <property type="match status" value="1"/>
</dbReference>
<evidence type="ECO:0000256" key="1">
    <source>
        <dbReference type="ARBA" id="ARBA00004127"/>
    </source>
</evidence>
<dbReference type="Pfam" id="PF02254">
    <property type="entry name" value="TrkA_N"/>
    <property type="match status" value="1"/>
</dbReference>
<organism evidence="14">
    <name type="scientific">uncultured Rubellimicrobium sp</name>
    <dbReference type="NCBI Taxonomy" id="543078"/>
    <lineage>
        <taxon>Bacteria</taxon>
        <taxon>Pseudomonadati</taxon>
        <taxon>Pseudomonadota</taxon>
        <taxon>Alphaproteobacteria</taxon>
        <taxon>Rhodobacterales</taxon>
        <taxon>Roseobacteraceae</taxon>
        <taxon>Rubellimicrobium</taxon>
        <taxon>environmental samples</taxon>
    </lineage>
</organism>
<accession>A0A6J4P4Q9</accession>
<feature type="transmembrane region" description="Helical" evidence="12">
    <location>
        <begin position="35"/>
        <end position="53"/>
    </location>
</feature>
<feature type="transmembrane region" description="Helical" evidence="12">
    <location>
        <begin position="59"/>
        <end position="78"/>
    </location>
</feature>
<comment type="similarity">
    <text evidence="2">Belongs to the monovalent cation:proton antiporter 2 (CPA2) transporter (TC 2.A.37) family.</text>
</comment>
<evidence type="ECO:0000256" key="5">
    <source>
        <dbReference type="ARBA" id="ARBA00022538"/>
    </source>
</evidence>
<dbReference type="PANTHER" id="PTHR46157">
    <property type="entry name" value="K(+) EFFLUX ANTIPORTER 3, CHLOROPLASTIC"/>
    <property type="match status" value="1"/>
</dbReference>
<feature type="domain" description="RCK N-terminal" evidence="13">
    <location>
        <begin position="405"/>
        <end position="521"/>
    </location>
</feature>
<evidence type="ECO:0000256" key="7">
    <source>
        <dbReference type="ARBA" id="ARBA00022958"/>
    </source>
</evidence>
<reference evidence="14" key="1">
    <citation type="submission" date="2020-02" db="EMBL/GenBank/DDBJ databases">
        <authorList>
            <person name="Meier V. D."/>
        </authorList>
    </citation>
    <scope>NUCLEOTIDE SEQUENCE</scope>
    <source>
        <strain evidence="14">AVDCRST_MAG15</strain>
    </source>
</reference>
<evidence type="ECO:0000256" key="2">
    <source>
        <dbReference type="ARBA" id="ARBA00005551"/>
    </source>
</evidence>
<feature type="transmembrane region" description="Helical" evidence="12">
    <location>
        <begin position="274"/>
        <end position="295"/>
    </location>
</feature>
<dbReference type="PROSITE" id="PS51201">
    <property type="entry name" value="RCK_N"/>
    <property type="match status" value="1"/>
</dbReference>
<dbReference type="FunFam" id="3.40.50.720:FF:000036">
    <property type="entry name" value="Glutathione-regulated potassium-efflux system protein KefB"/>
    <property type="match status" value="1"/>
</dbReference>
<keyword evidence="7" id="KW-0630">Potassium</keyword>
<dbReference type="GO" id="GO:1902600">
    <property type="term" value="P:proton transmembrane transport"/>
    <property type="evidence" value="ECO:0007669"/>
    <property type="project" value="InterPro"/>
</dbReference>
<feature type="transmembrane region" description="Helical" evidence="12">
    <location>
        <begin position="90"/>
        <end position="110"/>
    </location>
</feature>
<dbReference type="GO" id="GO:0008324">
    <property type="term" value="F:monoatomic cation transmembrane transporter activity"/>
    <property type="evidence" value="ECO:0007669"/>
    <property type="project" value="InterPro"/>
</dbReference>
<evidence type="ECO:0000256" key="6">
    <source>
        <dbReference type="ARBA" id="ARBA00022692"/>
    </source>
</evidence>
<feature type="transmembrane region" description="Helical" evidence="12">
    <location>
        <begin position="335"/>
        <end position="357"/>
    </location>
</feature>
<keyword evidence="4" id="KW-0050">Antiport</keyword>
<dbReference type="Gene3D" id="1.20.1530.20">
    <property type="match status" value="1"/>
</dbReference>
<protein>
    <submittedName>
        <fullName evidence="14">Inner membrane protein, KefB/KefC family</fullName>
    </submittedName>
</protein>
<feature type="transmembrane region" description="Helical" evidence="12">
    <location>
        <begin position="363"/>
        <end position="382"/>
    </location>
</feature>
<dbReference type="GO" id="GO:0012505">
    <property type="term" value="C:endomembrane system"/>
    <property type="evidence" value="ECO:0007669"/>
    <property type="project" value="UniProtKB-SubCell"/>
</dbReference>
<evidence type="ECO:0000313" key="14">
    <source>
        <dbReference type="EMBL" id="CAA9404337.1"/>
    </source>
</evidence>
<feature type="transmembrane region" description="Helical" evidence="12">
    <location>
        <begin position="6"/>
        <end position="28"/>
    </location>
</feature>
<keyword evidence="10 12" id="KW-0472">Membrane</keyword>
<keyword evidence="6 12" id="KW-0812">Transmembrane</keyword>
<evidence type="ECO:0000256" key="9">
    <source>
        <dbReference type="ARBA" id="ARBA00023065"/>
    </source>
</evidence>
<dbReference type="EMBL" id="CADCUU010000167">
    <property type="protein sequence ID" value="CAA9404337.1"/>
    <property type="molecule type" value="Genomic_DNA"/>
</dbReference>
<gene>
    <name evidence="14" type="ORF">AVDCRST_MAG15-1202</name>
</gene>
<evidence type="ECO:0000256" key="10">
    <source>
        <dbReference type="ARBA" id="ARBA00023136"/>
    </source>
</evidence>
<proteinExistence type="inferred from homology"/>
<dbReference type="InterPro" id="IPR003148">
    <property type="entry name" value="RCK_N"/>
</dbReference>
<dbReference type="InterPro" id="IPR038770">
    <property type="entry name" value="Na+/solute_symporter_sf"/>
</dbReference>
<evidence type="ECO:0000259" key="13">
    <source>
        <dbReference type="PROSITE" id="PS51201"/>
    </source>
</evidence>
<keyword evidence="8 12" id="KW-1133">Transmembrane helix</keyword>
<dbReference type="AlphaFoldDB" id="A0A6J4P4Q9"/>
<feature type="transmembrane region" description="Helical" evidence="12">
    <location>
        <begin position="187"/>
        <end position="208"/>
    </location>
</feature>
<dbReference type="InterPro" id="IPR036291">
    <property type="entry name" value="NAD(P)-bd_dom_sf"/>
</dbReference>
<evidence type="ECO:0000256" key="8">
    <source>
        <dbReference type="ARBA" id="ARBA00022989"/>
    </source>
</evidence>
<feature type="region of interest" description="Disordered" evidence="11">
    <location>
        <begin position="583"/>
        <end position="607"/>
    </location>
</feature>
<keyword evidence="5" id="KW-0633">Potassium transport</keyword>
<sequence>MATESAGIDLPAAVTLLGAAVVAVPIFRRAGLGSVLGYLAAGLAMGPFGFAVVQDPEAMLHVAELGVVLFLFIIGLEMEPRRLWSLRSEIFGLGLAQVLVCMALLSWVGVALGYPLAASLVSGAGFVLTSTAIVMQMLSERADIAKPKGQRMVSILLLEDLAIVPLLALVAFLAPRGAEEVTGADRIWSIGVGLGAIALLILAGRYFLNPMFKLLAAFGGREVMTAGALLVVLGSAVLLDAGGLSAAMGAFLAGVLLSESTFRHQLEADIEPFRGLLLGLFFLAVGMSLDLQVVIEEWPLILISVAAYITLKSLGIYGVARAFRASHAEALERTVLMAQGGEFAFVLYGAALAVGLIDSRGSAMLTAIIIISMILTPLFIALHDRFARTAGVDDGAGAEGPSDLHNAVLIIGFGRFGQIVSQVMLSRGWSVSIIDTDTEMITVAGYMGMKVYFGDGARLDILHAAGAKDARAILICIDKPDAATRIAEICKAEYPLVPVLARAFDRGHALALIRAGVDYQIRETFESALAFGGRALDDLGESPEIVEQVLDEVRVRDANRLAAQIAGDLTSGRDLLLSNLPEDQREAARAKRPPNLEDSLWSRERQS</sequence>
<keyword evidence="9" id="KW-0406">Ion transport</keyword>
<dbReference type="Gene3D" id="3.40.50.720">
    <property type="entry name" value="NAD(P)-binding Rossmann-like Domain"/>
    <property type="match status" value="1"/>
</dbReference>
<evidence type="ECO:0000256" key="11">
    <source>
        <dbReference type="SAM" id="MobiDB-lite"/>
    </source>
</evidence>
<dbReference type="InterPro" id="IPR006153">
    <property type="entry name" value="Cation/H_exchanger_TM"/>
</dbReference>
<dbReference type="GO" id="GO:0015297">
    <property type="term" value="F:antiporter activity"/>
    <property type="evidence" value="ECO:0007669"/>
    <property type="project" value="UniProtKB-KW"/>
</dbReference>
<feature type="transmembrane region" description="Helical" evidence="12">
    <location>
        <begin position="156"/>
        <end position="175"/>
    </location>
</feature>
<evidence type="ECO:0000256" key="12">
    <source>
        <dbReference type="SAM" id="Phobius"/>
    </source>
</evidence>
<keyword evidence="3" id="KW-0813">Transport</keyword>
<comment type="subcellular location">
    <subcellularLocation>
        <location evidence="1">Endomembrane system</location>
        <topology evidence="1">Multi-pass membrane protein</topology>
    </subcellularLocation>
</comment>
<dbReference type="GO" id="GO:0005886">
    <property type="term" value="C:plasma membrane"/>
    <property type="evidence" value="ECO:0007669"/>
    <property type="project" value="TreeGrafter"/>
</dbReference>
<evidence type="ECO:0000256" key="3">
    <source>
        <dbReference type="ARBA" id="ARBA00022448"/>
    </source>
</evidence>
<evidence type="ECO:0000256" key="4">
    <source>
        <dbReference type="ARBA" id="ARBA00022449"/>
    </source>
</evidence>
<name>A0A6J4P4Q9_9RHOB</name>